<protein>
    <recommendedName>
        <fullName evidence="3">DUF5405 domain-containing protein</fullName>
    </recommendedName>
</protein>
<organism evidence="1 2">
    <name type="scientific">Xenorhabdus santafensis</name>
    <dbReference type="NCBI Taxonomy" id="2582833"/>
    <lineage>
        <taxon>Bacteria</taxon>
        <taxon>Pseudomonadati</taxon>
        <taxon>Pseudomonadota</taxon>
        <taxon>Gammaproteobacteria</taxon>
        <taxon>Enterobacterales</taxon>
        <taxon>Morganellaceae</taxon>
        <taxon>Xenorhabdus</taxon>
    </lineage>
</organism>
<accession>A0ABU4SA69</accession>
<dbReference type="EMBL" id="VCDN01000038">
    <property type="protein sequence ID" value="MDX7987677.1"/>
    <property type="molecule type" value="Genomic_DNA"/>
</dbReference>
<comment type="caution">
    <text evidence="1">The sequence shown here is derived from an EMBL/GenBank/DDBJ whole genome shotgun (WGS) entry which is preliminary data.</text>
</comment>
<reference evidence="2" key="1">
    <citation type="journal article" date="2024" name="Toxins">
        <title>Genome Sequence Analysis of Native Xenorhabdus Strains Isolated from Entomopathogenic Nematodes in Argentina.</title>
        <authorList>
            <person name="Palma L."/>
            <person name="Frizzo L."/>
            <person name="Kaiser S."/>
            <person name="Berry C."/>
            <person name="Caballero P."/>
            <person name="Bode H.B."/>
            <person name="Del Valle E.E."/>
        </authorList>
    </citation>
    <scope>NUCLEOTIDE SEQUENCE [LARGE SCALE GENOMIC DNA]</scope>
    <source>
        <strain evidence="2">12</strain>
    </source>
</reference>
<dbReference type="Proteomes" id="UP001271890">
    <property type="component" value="Unassembled WGS sequence"/>
</dbReference>
<name>A0ABU4SA69_9GAMM</name>
<evidence type="ECO:0000313" key="1">
    <source>
        <dbReference type="EMBL" id="MDX7987677.1"/>
    </source>
</evidence>
<gene>
    <name evidence="1" type="ORF">FE392_10080</name>
</gene>
<evidence type="ECO:0008006" key="3">
    <source>
        <dbReference type="Google" id="ProtNLM"/>
    </source>
</evidence>
<proteinExistence type="predicted"/>
<sequence length="85" mass="9678">MRIDLGKYVITSDNRAYTLNKKTISLKGENAGRESLTPFRYYTQLSHLVRDVIRMGLDSNDIKTLQQLSERIEEIAADFATRVAG</sequence>
<keyword evidence="2" id="KW-1185">Reference proteome</keyword>
<dbReference type="RefSeq" id="WP_319930100.1">
    <property type="nucleotide sequence ID" value="NZ_VCDN01000038.1"/>
</dbReference>
<evidence type="ECO:0000313" key="2">
    <source>
        <dbReference type="Proteomes" id="UP001271890"/>
    </source>
</evidence>